<dbReference type="SUPFAM" id="SSF46938">
    <property type="entry name" value="CRAL/TRIO N-terminal domain"/>
    <property type="match status" value="1"/>
</dbReference>
<keyword evidence="3" id="KW-1185">Reference proteome</keyword>
<name>U4LIX9_PYROM</name>
<feature type="domain" description="CRAL-TRIO" evidence="1">
    <location>
        <begin position="150"/>
        <end position="303"/>
    </location>
</feature>
<dbReference type="AlphaFoldDB" id="U4LIX9"/>
<dbReference type="SMART" id="SM00516">
    <property type="entry name" value="SEC14"/>
    <property type="match status" value="1"/>
</dbReference>
<dbReference type="OrthoDB" id="75724at2759"/>
<protein>
    <submittedName>
        <fullName evidence="2">Similar to CRAL-TRIO domain-containing protein C23B6.04c acc. no. Q9UU99</fullName>
    </submittedName>
</protein>
<dbReference type="InterPro" id="IPR036865">
    <property type="entry name" value="CRAL-TRIO_dom_sf"/>
</dbReference>
<evidence type="ECO:0000313" key="2">
    <source>
        <dbReference type="EMBL" id="CCX16694.1"/>
    </source>
</evidence>
<proteinExistence type="predicted"/>
<sequence>MSTEAPPPTTEAAVSPIIDEKAAVPTTPAATEPIAAAPVAAATASSSTTAVDQPVADGKIRTPFNAPFPGSVLPPAADLTEPQKTAYDALLAHCNTIADLSDTEKCWLTKECLLRYLRASKWDVPTAKKRIEATLLWRKEYGVEKLTADYISNENETGKQVILGYDKESRPCLYLKPSEQNTEKSPKQIQHLVYMLERVVDLMPAGQETLALLINFKSSTKSSSPNINQGREVLGILQNHYPERLGRALCINLPWFVWGFFKVINPFIDPLTREKLKFNENLCDHVPAEQLDKDFGGKCDFVYDHTLFWPALTKMCDERRAAALQRWEALGSKIGTSEFEIKGGVAA</sequence>
<dbReference type="Gene3D" id="3.40.525.10">
    <property type="entry name" value="CRAL-TRIO lipid binding domain"/>
    <property type="match status" value="1"/>
</dbReference>
<accession>U4LIX9</accession>
<dbReference type="InterPro" id="IPR036273">
    <property type="entry name" value="CRAL/TRIO_N_dom_sf"/>
</dbReference>
<dbReference type="PANTHER" id="PTHR45824:SF29">
    <property type="entry name" value="GH16843P"/>
    <property type="match status" value="1"/>
</dbReference>
<dbReference type="PANTHER" id="PTHR45824">
    <property type="entry name" value="GH16843P"/>
    <property type="match status" value="1"/>
</dbReference>
<dbReference type="InterPro" id="IPR052578">
    <property type="entry name" value="PI_Transfer_CRAL-TRIO"/>
</dbReference>
<dbReference type="GO" id="GO:0008526">
    <property type="term" value="F:phosphatidylinositol transfer activity"/>
    <property type="evidence" value="ECO:0007669"/>
    <property type="project" value="TreeGrafter"/>
</dbReference>
<dbReference type="Proteomes" id="UP000018144">
    <property type="component" value="Unassembled WGS sequence"/>
</dbReference>
<dbReference type="eggNOG" id="KOG1470">
    <property type="taxonomic scope" value="Eukaryota"/>
</dbReference>
<dbReference type="EMBL" id="HF936499">
    <property type="protein sequence ID" value="CCX16694.1"/>
    <property type="molecule type" value="Genomic_DNA"/>
</dbReference>
<dbReference type="CDD" id="cd00170">
    <property type="entry name" value="SEC14"/>
    <property type="match status" value="1"/>
</dbReference>
<dbReference type="SMART" id="SM01100">
    <property type="entry name" value="CRAL_TRIO_N"/>
    <property type="match status" value="1"/>
</dbReference>
<dbReference type="STRING" id="1076935.U4LIX9"/>
<dbReference type="OMA" id="DIHARPC"/>
<dbReference type="SUPFAM" id="SSF52087">
    <property type="entry name" value="CRAL/TRIO domain"/>
    <property type="match status" value="1"/>
</dbReference>
<organism evidence="2 3">
    <name type="scientific">Pyronema omphalodes (strain CBS 100304)</name>
    <name type="common">Pyronema confluens</name>
    <dbReference type="NCBI Taxonomy" id="1076935"/>
    <lineage>
        <taxon>Eukaryota</taxon>
        <taxon>Fungi</taxon>
        <taxon>Dikarya</taxon>
        <taxon>Ascomycota</taxon>
        <taxon>Pezizomycotina</taxon>
        <taxon>Pezizomycetes</taxon>
        <taxon>Pezizales</taxon>
        <taxon>Pyronemataceae</taxon>
        <taxon>Pyronema</taxon>
    </lineage>
</organism>
<evidence type="ECO:0000313" key="3">
    <source>
        <dbReference type="Proteomes" id="UP000018144"/>
    </source>
</evidence>
<dbReference type="InterPro" id="IPR011074">
    <property type="entry name" value="CRAL/TRIO_N_dom"/>
</dbReference>
<dbReference type="Pfam" id="PF00650">
    <property type="entry name" value="CRAL_TRIO"/>
    <property type="match status" value="1"/>
</dbReference>
<dbReference type="PROSITE" id="PS50191">
    <property type="entry name" value="CRAL_TRIO"/>
    <property type="match status" value="1"/>
</dbReference>
<dbReference type="InterPro" id="IPR001251">
    <property type="entry name" value="CRAL-TRIO_dom"/>
</dbReference>
<reference evidence="2 3" key="1">
    <citation type="journal article" date="2013" name="PLoS Genet.">
        <title>The genome and development-dependent transcriptomes of Pyronema confluens: a window into fungal evolution.</title>
        <authorList>
            <person name="Traeger S."/>
            <person name="Altegoer F."/>
            <person name="Freitag M."/>
            <person name="Gabaldon T."/>
            <person name="Kempken F."/>
            <person name="Kumar A."/>
            <person name="Marcet-Houben M."/>
            <person name="Poggeler S."/>
            <person name="Stajich J.E."/>
            <person name="Nowrousian M."/>
        </authorList>
    </citation>
    <scope>NUCLEOTIDE SEQUENCE [LARGE SCALE GENOMIC DNA]</scope>
    <source>
        <strain evidence="3">CBS 100304</strain>
        <tissue evidence="2">Vegetative mycelium</tissue>
    </source>
</reference>
<dbReference type="Pfam" id="PF03765">
    <property type="entry name" value="CRAL_TRIO_N"/>
    <property type="match status" value="1"/>
</dbReference>
<evidence type="ECO:0000259" key="1">
    <source>
        <dbReference type="PROSITE" id="PS50191"/>
    </source>
</evidence>
<gene>
    <name evidence="2" type="ORF">PCON_03435</name>
</gene>